<feature type="compositionally biased region" description="Polar residues" evidence="1">
    <location>
        <begin position="105"/>
        <end position="114"/>
    </location>
</feature>
<evidence type="ECO:0000313" key="2">
    <source>
        <dbReference type="EMBL" id="CAD1820314.1"/>
    </source>
</evidence>
<gene>
    <name evidence="2" type="ORF">CB5_LOCUS3525</name>
</gene>
<protein>
    <submittedName>
        <fullName evidence="2">Uncharacterized protein</fullName>
    </submittedName>
</protein>
<reference evidence="2" key="1">
    <citation type="submission" date="2020-07" db="EMBL/GenBank/DDBJ databases">
        <authorList>
            <person name="Lin J."/>
        </authorList>
    </citation>
    <scope>NUCLEOTIDE SEQUENCE</scope>
</reference>
<feature type="region of interest" description="Disordered" evidence="1">
    <location>
        <begin position="63"/>
        <end position="131"/>
    </location>
</feature>
<dbReference type="EMBL" id="LR862140">
    <property type="protein sequence ID" value="CAD1820314.1"/>
    <property type="molecule type" value="Genomic_DNA"/>
</dbReference>
<evidence type="ECO:0000256" key="1">
    <source>
        <dbReference type="SAM" id="MobiDB-lite"/>
    </source>
</evidence>
<accession>A0A6V7NPP4</accession>
<feature type="region of interest" description="Disordered" evidence="1">
    <location>
        <begin position="1"/>
        <end position="45"/>
    </location>
</feature>
<sequence>MPKPSPSWEDFPPAAERSLPLSSSLSFPPSFQSIASKAKHSSSPTMSLFCPTPFFLYKTLPCSPSSHTHPSLSNPPPHQSSPSSSSSTAQWPHHHNPSPPKTRLGNPSNTSRTPAAQPCGRSQPAPTAASD</sequence>
<name>A0A6V7NPP4_ANACO</name>
<dbReference type="AlphaFoldDB" id="A0A6V7NPP4"/>
<proteinExistence type="predicted"/>
<organism evidence="2">
    <name type="scientific">Ananas comosus var. bracteatus</name>
    <name type="common">red pineapple</name>
    <dbReference type="NCBI Taxonomy" id="296719"/>
    <lineage>
        <taxon>Eukaryota</taxon>
        <taxon>Viridiplantae</taxon>
        <taxon>Streptophyta</taxon>
        <taxon>Embryophyta</taxon>
        <taxon>Tracheophyta</taxon>
        <taxon>Spermatophyta</taxon>
        <taxon>Magnoliopsida</taxon>
        <taxon>Liliopsida</taxon>
        <taxon>Poales</taxon>
        <taxon>Bromeliaceae</taxon>
        <taxon>Bromelioideae</taxon>
        <taxon>Ananas</taxon>
    </lineage>
</organism>
<feature type="compositionally biased region" description="Low complexity" evidence="1">
    <location>
        <begin position="18"/>
        <end position="31"/>
    </location>
</feature>